<dbReference type="AlphaFoldDB" id="A0AA39WYF5"/>
<name>A0AA39WYF5_9PEZI</name>
<gene>
    <name evidence="2" type="ORF">B0T14DRAFT_428249</name>
</gene>
<reference evidence="2" key="1">
    <citation type="submission" date="2023-06" db="EMBL/GenBank/DDBJ databases">
        <title>Genome-scale phylogeny and comparative genomics of the fungal order Sordariales.</title>
        <authorList>
            <consortium name="Lawrence Berkeley National Laboratory"/>
            <person name="Hensen N."/>
            <person name="Bonometti L."/>
            <person name="Westerberg I."/>
            <person name="Brannstrom I.O."/>
            <person name="Guillou S."/>
            <person name="Cros-Aarteil S."/>
            <person name="Calhoun S."/>
            <person name="Haridas S."/>
            <person name="Kuo A."/>
            <person name="Mondo S."/>
            <person name="Pangilinan J."/>
            <person name="Riley R."/>
            <person name="Labutti K."/>
            <person name="Andreopoulos B."/>
            <person name="Lipzen A."/>
            <person name="Chen C."/>
            <person name="Yanf M."/>
            <person name="Daum C."/>
            <person name="Ng V."/>
            <person name="Clum A."/>
            <person name="Steindorff A."/>
            <person name="Ohm R."/>
            <person name="Martin F."/>
            <person name="Silar P."/>
            <person name="Natvig D."/>
            <person name="Lalanne C."/>
            <person name="Gautier V."/>
            <person name="Ament-Velasquez S.L."/>
            <person name="Kruys A."/>
            <person name="Hutchinson M.I."/>
            <person name="Powell A.J."/>
            <person name="Barry K."/>
            <person name="Miller A.N."/>
            <person name="Grigoriev I.V."/>
            <person name="Debuchy R."/>
            <person name="Gladieux P."/>
            <person name="Thoren M.H."/>
            <person name="Johannesson H."/>
        </authorList>
    </citation>
    <scope>NUCLEOTIDE SEQUENCE</scope>
    <source>
        <strain evidence="2">CBS 606.72</strain>
    </source>
</reference>
<accession>A0AA39WYF5</accession>
<proteinExistence type="predicted"/>
<protein>
    <submittedName>
        <fullName evidence="2">Uncharacterized protein</fullName>
    </submittedName>
</protein>
<evidence type="ECO:0000313" key="2">
    <source>
        <dbReference type="EMBL" id="KAK0623550.1"/>
    </source>
</evidence>
<feature type="transmembrane region" description="Helical" evidence="1">
    <location>
        <begin position="291"/>
        <end position="314"/>
    </location>
</feature>
<keyword evidence="1" id="KW-0472">Membrane</keyword>
<sequence length="317" mass="34033">MVLSRDYLDRLPEPARLGLAIALSFSLNALGQTLLGRLTNDELGGTARVAESKSETAVWAAWKVFGLALGWVCDYDGYDLAALALLSAGPATYLTSVFYGLRTVTASGYLAVDVVSAAVPFVLLRKLSSAHSAAPNVTNREIVVDRGIQVLTSLLAGFVYSVVLFLASRTYLPDTLVLHFEGIPTIRPATDAVLFGFGSPTTQVLGLLFGIAARTFIFTPLVMTPRTAEEEKEMTEFDPVRATLGQTATFNFWGFTNQTKVSIKRTAIVMLYSAVNTYLQCVLGIKGVDSYGAAVYASVWVIAALMTGLSLRYVGSA</sequence>
<dbReference type="EMBL" id="JAULSU010000003">
    <property type="protein sequence ID" value="KAK0623550.1"/>
    <property type="molecule type" value="Genomic_DNA"/>
</dbReference>
<comment type="caution">
    <text evidence="2">The sequence shown here is derived from an EMBL/GenBank/DDBJ whole genome shotgun (WGS) entry which is preliminary data.</text>
</comment>
<feature type="transmembrane region" description="Helical" evidence="1">
    <location>
        <begin position="148"/>
        <end position="167"/>
    </location>
</feature>
<organism evidence="2 3">
    <name type="scientific">Immersiella caudata</name>
    <dbReference type="NCBI Taxonomy" id="314043"/>
    <lineage>
        <taxon>Eukaryota</taxon>
        <taxon>Fungi</taxon>
        <taxon>Dikarya</taxon>
        <taxon>Ascomycota</taxon>
        <taxon>Pezizomycotina</taxon>
        <taxon>Sordariomycetes</taxon>
        <taxon>Sordariomycetidae</taxon>
        <taxon>Sordariales</taxon>
        <taxon>Lasiosphaeriaceae</taxon>
        <taxon>Immersiella</taxon>
    </lineage>
</organism>
<evidence type="ECO:0000256" key="1">
    <source>
        <dbReference type="SAM" id="Phobius"/>
    </source>
</evidence>
<evidence type="ECO:0000313" key="3">
    <source>
        <dbReference type="Proteomes" id="UP001175000"/>
    </source>
</evidence>
<feature type="transmembrane region" description="Helical" evidence="1">
    <location>
        <begin position="267"/>
        <end position="285"/>
    </location>
</feature>
<keyword evidence="1" id="KW-0812">Transmembrane</keyword>
<keyword evidence="3" id="KW-1185">Reference proteome</keyword>
<dbReference type="Proteomes" id="UP001175000">
    <property type="component" value="Unassembled WGS sequence"/>
</dbReference>
<keyword evidence="1" id="KW-1133">Transmembrane helix</keyword>